<evidence type="ECO:0000313" key="1">
    <source>
        <dbReference type="EMBL" id="OGG54081.1"/>
    </source>
</evidence>
<evidence type="ECO:0000313" key="2">
    <source>
        <dbReference type="Proteomes" id="UP000178606"/>
    </source>
</evidence>
<dbReference type="EMBL" id="MFKF01000113">
    <property type="protein sequence ID" value="OGG54081.1"/>
    <property type="molecule type" value="Genomic_DNA"/>
</dbReference>
<gene>
    <name evidence="1" type="ORF">A3F84_17580</name>
</gene>
<dbReference type="Pfam" id="PF11249">
    <property type="entry name" value="DUF3047"/>
    <property type="match status" value="1"/>
</dbReference>
<comment type="caution">
    <text evidence="1">The sequence shown here is derived from an EMBL/GenBank/DDBJ whole genome shotgun (WGS) entry which is preliminary data.</text>
</comment>
<accession>A0A1F6CYG3</accession>
<dbReference type="AlphaFoldDB" id="A0A1F6CYG3"/>
<dbReference type="InterPro" id="IPR021409">
    <property type="entry name" value="DUF3047"/>
</dbReference>
<dbReference type="Proteomes" id="UP000178606">
    <property type="component" value="Unassembled WGS sequence"/>
</dbReference>
<name>A0A1F6CYG3_HANXR</name>
<evidence type="ECO:0008006" key="3">
    <source>
        <dbReference type="Google" id="ProtNLM"/>
    </source>
</evidence>
<reference evidence="1 2" key="1">
    <citation type="journal article" date="2016" name="Nat. Commun.">
        <title>Thousands of microbial genomes shed light on interconnected biogeochemical processes in an aquifer system.</title>
        <authorList>
            <person name="Anantharaman K."/>
            <person name="Brown C.T."/>
            <person name="Hug L.A."/>
            <person name="Sharon I."/>
            <person name="Castelle C.J."/>
            <person name="Probst A.J."/>
            <person name="Thomas B.C."/>
            <person name="Singh A."/>
            <person name="Wilkins M.J."/>
            <person name="Karaoz U."/>
            <person name="Brodie E.L."/>
            <person name="Williams K.H."/>
            <person name="Hubbard S.S."/>
            <person name="Banfield J.F."/>
        </authorList>
    </citation>
    <scope>NUCLEOTIDE SEQUENCE [LARGE SCALE GENOMIC DNA]</scope>
    <source>
        <strain evidence="2">RIFCSPLOWO2_12_FULL_64_10</strain>
    </source>
</reference>
<proteinExistence type="predicted"/>
<organism evidence="1 2">
    <name type="scientific">Handelsmanbacteria sp. (strain RIFCSPLOWO2_12_FULL_64_10)</name>
    <dbReference type="NCBI Taxonomy" id="1817868"/>
    <lineage>
        <taxon>Bacteria</taxon>
        <taxon>Candidatus Handelsmaniibacteriota</taxon>
    </lineage>
</organism>
<protein>
    <recommendedName>
        <fullName evidence="3">DUF3047 domain-containing protein</fullName>
    </recommendedName>
</protein>
<sequence length="220" mass="24848">MLSAFCLLLFGGAGRAALADPDRIVLEDFSKGRVGEFPPGWGWRGKDDDKPKRYFIQEEGGRRHLNAKDDGLSVMIIKKAPWSLRDYPILTWRWRVKALPPGGDERVGEKNDSAAGLYVIFSQNWFRIPKSIKYVWSTTLPVGTVADRKLIGRPRVLVLRSGKARVGEWVTERVNLFEDYRRVWGGDPDEKTVGIAILTDADVTHTFAEADYADIVVSRE</sequence>